<dbReference type="GO" id="GO:0005452">
    <property type="term" value="F:solute:inorganic anion antiporter activity"/>
    <property type="evidence" value="ECO:0007669"/>
    <property type="project" value="InterPro"/>
</dbReference>
<feature type="transmembrane region" description="Helical" evidence="5">
    <location>
        <begin position="193"/>
        <end position="212"/>
    </location>
</feature>
<dbReference type="GO" id="GO:0005886">
    <property type="term" value="C:plasma membrane"/>
    <property type="evidence" value="ECO:0007669"/>
    <property type="project" value="TreeGrafter"/>
</dbReference>
<feature type="transmembrane region" description="Helical" evidence="5">
    <location>
        <begin position="41"/>
        <end position="59"/>
    </location>
</feature>
<reference evidence="7" key="1">
    <citation type="submission" date="2025-08" db="UniProtKB">
        <authorList>
            <consortium name="Ensembl"/>
        </authorList>
    </citation>
    <scope>IDENTIFICATION</scope>
</reference>
<feature type="transmembrane region" description="Helical" evidence="5">
    <location>
        <begin position="79"/>
        <end position="97"/>
    </location>
</feature>
<keyword evidence="2 5" id="KW-0812">Transmembrane</keyword>
<dbReference type="Proteomes" id="UP000694523">
    <property type="component" value="Unplaced"/>
</dbReference>
<keyword evidence="4 5" id="KW-0472">Membrane</keyword>
<evidence type="ECO:0000256" key="3">
    <source>
        <dbReference type="ARBA" id="ARBA00022989"/>
    </source>
</evidence>
<sequence>DLQCLVPLNLTAVDWSQLSKKDCLRYGGSLVGKSCKYVPDLALMSFILFFGTYSMTVTLKKFKFSRYFPTKLRKLISDFSIFMSIMTFVGLDMLMGLKTPKLIVPTEFKPTRPDRGWIVLPFDKNPWWVYVGSAVPALLVTILIFMDQQISAVIVNRKENKLKKGCGYHLDLLWVGVLMAVCSFVGLPWYQRLTGLLVFILTGVSIFLAPILKYIPMPVLYGVFLYMGVASLSGIQFWDRIKLYMMPSKHQPDFAYLRHVPLRRVHLFTLVQVTCLAVLWILKSTFLAIIFPVMVKPALPSAALSPRDLIQQETFDQEMSRTGVSPDLSYEENCTESCSLIFRFII</sequence>
<protein>
    <submittedName>
        <fullName evidence="7">Si:ch211-48m9.1</fullName>
    </submittedName>
</protein>
<reference evidence="7" key="2">
    <citation type="submission" date="2025-09" db="UniProtKB">
        <authorList>
            <consortium name="Ensembl"/>
        </authorList>
    </citation>
    <scope>IDENTIFICATION</scope>
</reference>
<accession>A0A8C6TE77</accession>
<dbReference type="AlphaFoldDB" id="A0A8C6TE77"/>
<name>A0A8C6TE77_9GOBI</name>
<evidence type="ECO:0000313" key="8">
    <source>
        <dbReference type="Proteomes" id="UP000694523"/>
    </source>
</evidence>
<dbReference type="PANTHER" id="PTHR11453:SF20">
    <property type="entry name" value="ELECTROGENIC SODIUM BICARBONATE COTRANSPORTER 4"/>
    <property type="match status" value="1"/>
</dbReference>
<dbReference type="GO" id="GO:0006820">
    <property type="term" value="P:monoatomic anion transport"/>
    <property type="evidence" value="ECO:0007669"/>
    <property type="project" value="InterPro"/>
</dbReference>
<dbReference type="Pfam" id="PF00955">
    <property type="entry name" value="HCO3_cotransp"/>
    <property type="match status" value="2"/>
</dbReference>
<dbReference type="InterPro" id="IPR011531">
    <property type="entry name" value="HCO3_transpt-like_TM_dom"/>
</dbReference>
<evidence type="ECO:0000313" key="7">
    <source>
        <dbReference type="Ensembl" id="ENSNMLP00000018298.1"/>
    </source>
</evidence>
<dbReference type="GO" id="GO:0008510">
    <property type="term" value="F:sodium:bicarbonate symporter activity"/>
    <property type="evidence" value="ECO:0007669"/>
    <property type="project" value="TreeGrafter"/>
</dbReference>
<evidence type="ECO:0000256" key="5">
    <source>
        <dbReference type="SAM" id="Phobius"/>
    </source>
</evidence>
<evidence type="ECO:0000259" key="6">
    <source>
        <dbReference type="Pfam" id="PF00955"/>
    </source>
</evidence>
<dbReference type="GO" id="GO:0051453">
    <property type="term" value="P:regulation of intracellular pH"/>
    <property type="evidence" value="ECO:0007669"/>
    <property type="project" value="TreeGrafter"/>
</dbReference>
<keyword evidence="3 5" id="KW-1133">Transmembrane helix</keyword>
<comment type="subcellular location">
    <subcellularLocation>
        <location evidence="1">Membrane</location>
        <topology evidence="1">Multi-pass membrane protein</topology>
    </subcellularLocation>
</comment>
<evidence type="ECO:0000256" key="4">
    <source>
        <dbReference type="ARBA" id="ARBA00023136"/>
    </source>
</evidence>
<evidence type="ECO:0000256" key="1">
    <source>
        <dbReference type="ARBA" id="ARBA00004141"/>
    </source>
</evidence>
<feature type="transmembrane region" description="Helical" evidence="5">
    <location>
        <begin position="219"/>
        <end position="238"/>
    </location>
</feature>
<evidence type="ECO:0000256" key="2">
    <source>
        <dbReference type="ARBA" id="ARBA00022692"/>
    </source>
</evidence>
<feature type="transmembrane region" description="Helical" evidence="5">
    <location>
        <begin position="127"/>
        <end position="146"/>
    </location>
</feature>
<organism evidence="7 8">
    <name type="scientific">Neogobius melanostomus</name>
    <name type="common">round goby</name>
    <dbReference type="NCBI Taxonomy" id="47308"/>
    <lineage>
        <taxon>Eukaryota</taxon>
        <taxon>Metazoa</taxon>
        <taxon>Chordata</taxon>
        <taxon>Craniata</taxon>
        <taxon>Vertebrata</taxon>
        <taxon>Euteleostomi</taxon>
        <taxon>Actinopterygii</taxon>
        <taxon>Neopterygii</taxon>
        <taxon>Teleostei</taxon>
        <taxon>Neoteleostei</taxon>
        <taxon>Acanthomorphata</taxon>
        <taxon>Gobiaria</taxon>
        <taxon>Gobiiformes</taxon>
        <taxon>Gobioidei</taxon>
        <taxon>Gobiidae</taxon>
        <taxon>Benthophilinae</taxon>
        <taxon>Neogobiini</taxon>
        <taxon>Neogobius</taxon>
    </lineage>
</organism>
<dbReference type="PANTHER" id="PTHR11453">
    <property type="entry name" value="ANION EXCHANGE PROTEIN"/>
    <property type="match status" value="1"/>
</dbReference>
<dbReference type="Ensembl" id="ENSNMLT00000020583.1">
    <property type="protein sequence ID" value="ENSNMLP00000018298.1"/>
    <property type="gene ID" value="ENSNMLG00000005066.1"/>
</dbReference>
<feature type="transmembrane region" description="Helical" evidence="5">
    <location>
        <begin position="167"/>
        <end position="187"/>
    </location>
</feature>
<proteinExistence type="predicted"/>
<feature type="domain" description="Bicarbonate transporter-like transmembrane" evidence="6">
    <location>
        <begin position="191"/>
        <end position="295"/>
    </location>
</feature>
<keyword evidence="8" id="KW-1185">Reference proteome</keyword>
<dbReference type="InterPro" id="IPR003020">
    <property type="entry name" value="HCO3_transpt_euk"/>
</dbReference>
<feature type="domain" description="Bicarbonate transporter-like transmembrane" evidence="6">
    <location>
        <begin position="9"/>
        <end position="190"/>
    </location>
</feature>
<feature type="transmembrane region" description="Helical" evidence="5">
    <location>
        <begin position="267"/>
        <end position="291"/>
    </location>
</feature>